<evidence type="ECO:0000259" key="2">
    <source>
        <dbReference type="Pfam" id="PF01593"/>
    </source>
</evidence>
<dbReference type="Gene3D" id="3.90.660.20">
    <property type="entry name" value="Protoporphyrinogen oxidase, mitochondrial, domain 2"/>
    <property type="match status" value="1"/>
</dbReference>
<accession>A0ABT9NBW4</accession>
<dbReference type="Proteomes" id="UP001235966">
    <property type="component" value="Unassembled WGS sequence"/>
</dbReference>
<evidence type="ECO:0000313" key="4">
    <source>
        <dbReference type="Proteomes" id="UP001235966"/>
    </source>
</evidence>
<dbReference type="SUPFAM" id="SSF51905">
    <property type="entry name" value="FAD/NAD(P)-binding domain"/>
    <property type="match status" value="1"/>
</dbReference>
<dbReference type="InterPro" id="IPR050464">
    <property type="entry name" value="Zeta_carotene_desat/Oxidored"/>
</dbReference>
<organism evidence="3 4">
    <name type="scientific">Arcanobacterium wilhelmae</name>
    <dbReference type="NCBI Taxonomy" id="1803177"/>
    <lineage>
        <taxon>Bacteria</taxon>
        <taxon>Bacillati</taxon>
        <taxon>Actinomycetota</taxon>
        <taxon>Actinomycetes</taxon>
        <taxon>Actinomycetales</taxon>
        <taxon>Actinomycetaceae</taxon>
        <taxon>Arcanobacterium</taxon>
    </lineage>
</organism>
<gene>
    <name evidence="3" type="ORF">J2S49_001064</name>
</gene>
<dbReference type="EMBL" id="JAUSQW010000001">
    <property type="protein sequence ID" value="MDP9800988.1"/>
    <property type="molecule type" value="Genomic_DNA"/>
</dbReference>
<proteinExistence type="predicted"/>
<dbReference type="GO" id="GO:0004729">
    <property type="term" value="F:oxygen-dependent protoporphyrinogen oxidase activity"/>
    <property type="evidence" value="ECO:0007669"/>
    <property type="project" value="UniProtKB-EC"/>
</dbReference>
<dbReference type="PANTHER" id="PTHR42923">
    <property type="entry name" value="PROTOPORPHYRINOGEN OXIDASE"/>
    <property type="match status" value="1"/>
</dbReference>
<dbReference type="RefSeq" id="WP_278058581.1">
    <property type="nucleotide sequence ID" value="NZ_CP121247.1"/>
</dbReference>
<protein>
    <submittedName>
        <fullName evidence="3">Oxygen-dependent protoporphyrinogen oxidase</fullName>
        <ecNumber evidence="3">1.3.3.4</ecNumber>
    </submittedName>
</protein>
<reference evidence="3 4" key="1">
    <citation type="submission" date="2023-07" db="EMBL/GenBank/DDBJ databases">
        <title>Sequencing the genomes of 1000 actinobacteria strains.</title>
        <authorList>
            <person name="Klenk H.-P."/>
        </authorList>
    </citation>
    <scope>NUCLEOTIDE SEQUENCE [LARGE SCALE GENOMIC DNA]</scope>
    <source>
        <strain evidence="3 4">DSM 102162</strain>
    </source>
</reference>
<evidence type="ECO:0000256" key="1">
    <source>
        <dbReference type="SAM" id="MobiDB-lite"/>
    </source>
</evidence>
<sequence>MIGIVGGGLAGLVMAKELAEAGKRVVLFEERPNLGGLIPAGRLAGVSVDFGADAYTRRNPDVTEYIRSLGLRPILPNGRSWIYDGDAFPIPANATCGIPADVANPDVVGLLADPARVARDLELGPEVGAGATTMGELVRARMGEELMEKIVAPIVSAVYSIHPDRLALDPVLGANFARLGTLSAAVAAGLDGPAIGSIEGGMSRLPLRLAQLARAAGAEIRTGAKVVGLEPGAILVRDAGATGGAAGAAGVSGVGEEAGVERVEVEHIIVATGIARAVGLLPGVMECEPIEIPAGRLTTHVNLALNAPELREGPRGSGILTKAGTCRAKAISHMSHKWPWLREASECEFLRVSYAVNEQVPIAHALEDASLLLGVQLREEQVRDSYVLRWGGALTPSTPALREWAAGLRVPSGVSVVGVWRAGSGISAVLPHALAEADRILGREPGAGVGGADAMPTGSGVNRADGVGASEAGVDRASETALDGASGTAGVAGGAGEVGERR</sequence>
<feature type="compositionally biased region" description="Gly residues" evidence="1">
    <location>
        <begin position="490"/>
        <end position="502"/>
    </location>
</feature>
<dbReference type="EC" id="1.3.3.4" evidence="3"/>
<dbReference type="Pfam" id="PF01593">
    <property type="entry name" value="Amino_oxidase"/>
    <property type="match status" value="1"/>
</dbReference>
<feature type="domain" description="Amine oxidase" evidence="2">
    <location>
        <begin position="9"/>
        <end position="240"/>
    </location>
</feature>
<dbReference type="Gene3D" id="3.50.50.60">
    <property type="entry name" value="FAD/NAD(P)-binding domain"/>
    <property type="match status" value="1"/>
</dbReference>
<dbReference type="Gene3D" id="1.10.3110.10">
    <property type="entry name" value="protoporphyrinogen ix oxidase, domain 3"/>
    <property type="match status" value="1"/>
</dbReference>
<dbReference type="PRINTS" id="PR00419">
    <property type="entry name" value="ADXRDTASE"/>
</dbReference>
<evidence type="ECO:0000313" key="3">
    <source>
        <dbReference type="EMBL" id="MDP9800988.1"/>
    </source>
</evidence>
<comment type="caution">
    <text evidence="3">The sequence shown here is derived from an EMBL/GenBank/DDBJ whole genome shotgun (WGS) entry which is preliminary data.</text>
</comment>
<keyword evidence="4" id="KW-1185">Reference proteome</keyword>
<dbReference type="InterPro" id="IPR002937">
    <property type="entry name" value="Amino_oxidase"/>
</dbReference>
<dbReference type="InterPro" id="IPR036188">
    <property type="entry name" value="FAD/NAD-bd_sf"/>
</dbReference>
<keyword evidence="3" id="KW-0560">Oxidoreductase</keyword>
<dbReference type="PANTHER" id="PTHR42923:SF3">
    <property type="entry name" value="PROTOPORPHYRINOGEN OXIDASE"/>
    <property type="match status" value="1"/>
</dbReference>
<name>A0ABT9NBW4_9ACTO</name>
<feature type="region of interest" description="Disordered" evidence="1">
    <location>
        <begin position="448"/>
        <end position="502"/>
    </location>
</feature>